<comment type="caution">
    <text evidence="2">The sequence shown here is derived from an EMBL/GenBank/DDBJ whole genome shotgun (WGS) entry which is preliminary data.</text>
</comment>
<dbReference type="AlphaFoldDB" id="A0A7J6WUK3"/>
<sequence length="402" mass="43999">MERDGSLSPSKEGFWVELQKDMPKEFQLPPLTPPRRDEDEVMILESNPAFPGQALTNSMGAVAASVRSRKASQSQGNSSLHCRSSNINKKQVRPKKLQLGNALPNLNSSTRSDFSQSLTDGNQICAANNIPNTNRLSSVQPTNPVLTRSKRPWINVDAIDITNANGFNVKSIKSEPYDHMFHYGNEGHMASSSTVGRTGSLPYAEGSRSQNMILNNVPIANSANAYGFNVKSIKSEPYDHMFHYGSQGNMAASSTSTSGRTGGLPYAENSLRNENMVLNSEPMANHSNAYGFNVNYGNQGQGQMSSSEPMASQLNAYGFNVNYGNQGQMSSRLEAARTTGLPENGEYSSRNPNMVANRTTGSMLRPLQEVIEYANNPHRNRCSLNKGKNVWDNFVDLTLDSP</sequence>
<name>A0A7J6WUK3_THATH</name>
<evidence type="ECO:0000313" key="3">
    <source>
        <dbReference type="Proteomes" id="UP000554482"/>
    </source>
</evidence>
<feature type="region of interest" description="Disordered" evidence="1">
    <location>
        <begin position="67"/>
        <end position="94"/>
    </location>
</feature>
<reference evidence="2 3" key="1">
    <citation type="submission" date="2020-06" db="EMBL/GenBank/DDBJ databases">
        <title>Transcriptomic and genomic resources for Thalictrum thalictroides and T. hernandezii: Facilitating candidate gene discovery in an emerging model plant lineage.</title>
        <authorList>
            <person name="Arias T."/>
            <person name="Riano-Pachon D.M."/>
            <person name="Di Stilio V.S."/>
        </authorList>
    </citation>
    <scope>NUCLEOTIDE SEQUENCE [LARGE SCALE GENOMIC DNA]</scope>
    <source>
        <strain evidence="3">cv. WT478/WT964</strain>
        <tissue evidence="2">Leaves</tissue>
    </source>
</reference>
<keyword evidence="3" id="KW-1185">Reference proteome</keyword>
<proteinExistence type="predicted"/>
<accession>A0A7J6WUK3</accession>
<dbReference type="EMBL" id="JABWDY010010589">
    <property type="protein sequence ID" value="KAF5200577.1"/>
    <property type="molecule type" value="Genomic_DNA"/>
</dbReference>
<dbReference type="Proteomes" id="UP000554482">
    <property type="component" value="Unassembled WGS sequence"/>
</dbReference>
<feature type="compositionally biased region" description="Polar residues" evidence="1">
    <location>
        <begin position="76"/>
        <end position="89"/>
    </location>
</feature>
<evidence type="ECO:0000256" key="1">
    <source>
        <dbReference type="SAM" id="MobiDB-lite"/>
    </source>
</evidence>
<feature type="region of interest" description="Disordered" evidence="1">
    <location>
        <begin position="125"/>
        <end position="145"/>
    </location>
</feature>
<organism evidence="2 3">
    <name type="scientific">Thalictrum thalictroides</name>
    <name type="common">Rue-anemone</name>
    <name type="synonym">Anemone thalictroides</name>
    <dbReference type="NCBI Taxonomy" id="46969"/>
    <lineage>
        <taxon>Eukaryota</taxon>
        <taxon>Viridiplantae</taxon>
        <taxon>Streptophyta</taxon>
        <taxon>Embryophyta</taxon>
        <taxon>Tracheophyta</taxon>
        <taxon>Spermatophyta</taxon>
        <taxon>Magnoliopsida</taxon>
        <taxon>Ranunculales</taxon>
        <taxon>Ranunculaceae</taxon>
        <taxon>Thalictroideae</taxon>
        <taxon>Thalictrum</taxon>
    </lineage>
</organism>
<evidence type="ECO:0000313" key="2">
    <source>
        <dbReference type="EMBL" id="KAF5200577.1"/>
    </source>
</evidence>
<gene>
    <name evidence="2" type="ORF">FRX31_009839</name>
</gene>
<protein>
    <submittedName>
        <fullName evidence="2">Uncharacterized protein</fullName>
    </submittedName>
</protein>